<accession>A0AA37UHT7</accession>
<dbReference type="InterPro" id="IPR029063">
    <property type="entry name" value="SAM-dependent_MTases_sf"/>
</dbReference>
<dbReference type="PIRSF" id="PIRSF004553">
    <property type="entry name" value="CHP00095"/>
    <property type="match status" value="1"/>
</dbReference>
<dbReference type="RefSeq" id="WP_284249599.1">
    <property type="nucleotide sequence ID" value="NZ_BSUM01000001.1"/>
</dbReference>
<dbReference type="GO" id="GO:0003676">
    <property type="term" value="F:nucleic acid binding"/>
    <property type="evidence" value="ECO:0007669"/>
    <property type="project" value="InterPro"/>
</dbReference>
<dbReference type="InterPro" id="IPR002052">
    <property type="entry name" value="DNA_methylase_N6_adenine_CS"/>
</dbReference>
<reference evidence="3" key="2">
    <citation type="submission" date="2023-02" db="EMBL/GenBank/DDBJ databases">
        <authorList>
            <person name="Sun Q."/>
            <person name="Mori K."/>
        </authorList>
    </citation>
    <scope>NUCLEOTIDE SEQUENCE</scope>
    <source>
        <strain evidence="3">NBRC 112290</strain>
    </source>
</reference>
<reference evidence="3" key="1">
    <citation type="journal article" date="2014" name="Int. J. Syst. Evol. Microbiol.">
        <title>Complete genome sequence of Corynebacterium casei LMG S-19264T (=DSM 44701T), isolated from a smear-ripened cheese.</title>
        <authorList>
            <consortium name="US DOE Joint Genome Institute (JGI-PGF)"/>
            <person name="Walter F."/>
            <person name="Albersmeier A."/>
            <person name="Kalinowski J."/>
            <person name="Ruckert C."/>
        </authorList>
    </citation>
    <scope>NUCLEOTIDE SEQUENCE</scope>
    <source>
        <strain evidence="3">NBRC 112290</strain>
    </source>
</reference>
<comment type="caution">
    <text evidence="3">The sequence shown here is derived from an EMBL/GenBank/DDBJ whole genome shotgun (WGS) entry which is preliminary data.</text>
</comment>
<dbReference type="InterPro" id="IPR004398">
    <property type="entry name" value="RNA_MeTrfase_RsmD"/>
</dbReference>
<dbReference type="NCBIfam" id="TIGR00095">
    <property type="entry name" value="16S rRNA (guanine(966)-N(2))-methyltransferase RsmD"/>
    <property type="match status" value="1"/>
</dbReference>
<dbReference type="CDD" id="cd02440">
    <property type="entry name" value="AdoMet_MTases"/>
    <property type="match status" value="1"/>
</dbReference>
<protein>
    <submittedName>
        <fullName evidence="3">Methyltransferase</fullName>
    </submittedName>
</protein>
<dbReference type="Pfam" id="PF03602">
    <property type="entry name" value="Cons_hypoth95"/>
    <property type="match status" value="1"/>
</dbReference>
<organism evidence="3 4">
    <name type="scientific">Litorihabitans aurantiacus</name>
    <dbReference type="NCBI Taxonomy" id="1930061"/>
    <lineage>
        <taxon>Bacteria</taxon>
        <taxon>Bacillati</taxon>
        <taxon>Actinomycetota</taxon>
        <taxon>Actinomycetes</taxon>
        <taxon>Micrococcales</taxon>
        <taxon>Beutenbergiaceae</taxon>
        <taxon>Litorihabitans</taxon>
    </lineage>
</organism>
<dbReference type="Proteomes" id="UP001157161">
    <property type="component" value="Unassembled WGS sequence"/>
</dbReference>
<keyword evidence="2" id="KW-0808">Transferase</keyword>
<evidence type="ECO:0000313" key="3">
    <source>
        <dbReference type="EMBL" id="GMA30849.1"/>
    </source>
</evidence>
<keyword evidence="1 3" id="KW-0489">Methyltransferase</keyword>
<dbReference type="GO" id="GO:0008168">
    <property type="term" value="F:methyltransferase activity"/>
    <property type="evidence" value="ECO:0007669"/>
    <property type="project" value="UniProtKB-KW"/>
</dbReference>
<name>A0AA37UHT7_9MICO</name>
<gene>
    <name evidence="3" type="ORF">GCM10025875_08410</name>
</gene>
<proteinExistence type="predicted"/>
<evidence type="ECO:0000256" key="1">
    <source>
        <dbReference type="ARBA" id="ARBA00022603"/>
    </source>
</evidence>
<sequence length="195" mass="20921">MARIIAGTHGGRTIAVPAKGTRPTTDRVREALFARLDHHDLVDGRRVLDLYAGSGALGLEAASRGASRVVLVEAARQAAQVCRENVGALGLRDVVEVVPRKVEAYLASDAAAPVAGERFGLVFVDPPYDLGEADLTRALDALATHLDEDAVVVVERSTRSPEPALPEGLELWETRRYGETALHLLERAPHDHAQA</sequence>
<dbReference type="PANTHER" id="PTHR43542">
    <property type="entry name" value="METHYLTRANSFERASE"/>
    <property type="match status" value="1"/>
</dbReference>
<evidence type="ECO:0000313" key="4">
    <source>
        <dbReference type="Proteomes" id="UP001157161"/>
    </source>
</evidence>
<dbReference type="AlphaFoldDB" id="A0AA37UHT7"/>
<keyword evidence="4" id="KW-1185">Reference proteome</keyword>
<dbReference type="GO" id="GO:0031167">
    <property type="term" value="P:rRNA methylation"/>
    <property type="evidence" value="ECO:0007669"/>
    <property type="project" value="InterPro"/>
</dbReference>
<dbReference type="PANTHER" id="PTHR43542:SF1">
    <property type="entry name" value="METHYLTRANSFERASE"/>
    <property type="match status" value="1"/>
</dbReference>
<dbReference type="Gene3D" id="3.40.50.150">
    <property type="entry name" value="Vaccinia Virus protein VP39"/>
    <property type="match status" value="1"/>
</dbReference>
<dbReference type="PROSITE" id="PS00092">
    <property type="entry name" value="N6_MTASE"/>
    <property type="match status" value="1"/>
</dbReference>
<dbReference type="SUPFAM" id="SSF53335">
    <property type="entry name" value="S-adenosyl-L-methionine-dependent methyltransferases"/>
    <property type="match status" value="1"/>
</dbReference>
<dbReference type="EMBL" id="BSUM01000001">
    <property type="protein sequence ID" value="GMA30849.1"/>
    <property type="molecule type" value="Genomic_DNA"/>
</dbReference>
<evidence type="ECO:0000256" key="2">
    <source>
        <dbReference type="ARBA" id="ARBA00022679"/>
    </source>
</evidence>